<dbReference type="SUPFAM" id="SSF49879">
    <property type="entry name" value="SMAD/FHA domain"/>
    <property type="match status" value="1"/>
</dbReference>
<dbReference type="Pfam" id="PF00498">
    <property type="entry name" value="FHA"/>
    <property type="match status" value="1"/>
</dbReference>
<dbReference type="PANTHER" id="PTHR24347">
    <property type="entry name" value="SERINE/THREONINE-PROTEIN KINASE"/>
    <property type="match status" value="1"/>
</dbReference>
<gene>
    <name evidence="6" type="ORF">NQ318_022306</name>
</gene>
<proteinExistence type="predicted"/>
<evidence type="ECO:0000256" key="3">
    <source>
        <dbReference type="SAM" id="MobiDB-lite"/>
    </source>
</evidence>
<dbReference type="FunFam" id="1.10.510.10:FF:000571">
    <property type="entry name" value="Maternal embryonic leucine zipper kinase"/>
    <property type="match status" value="1"/>
</dbReference>
<dbReference type="InterPro" id="IPR008271">
    <property type="entry name" value="Ser/Thr_kinase_AS"/>
</dbReference>
<dbReference type="Gene3D" id="2.60.200.20">
    <property type="match status" value="1"/>
</dbReference>
<keyword evidence="1" id="KW-0547">Nucleotide-binding</keyword>
<dbReference type="PROSITE" id="PS50006">
    <property type="entry name" value="FHA_DOMAIN"/>
    <property type="match status" value="1"/>
</dbReference>
<accession>A0AAV8Z6H2</accession>
<dbReference type="Pfam" id="PF00069">
    <property type="entry name" value="Pkinase"/>
    <property type="match status" value="1"/>
</dbReference>
<dbReference type="AlphaFoldDB" id="A0AAV8Z6H2"/>
<dbReference type="SMART" id="SM00220">
    <property type="entry name" value="S_TKc"/>
    <property type="match status" value="1"/>
</dbReference>
<dbReference type="InterPro" id="IPR008984">
    <property type="entry name" value="SMAD_FHA_dom_sf"/>
</dbReference>
<protein>
    <submittedName>
        <fullName evidence="6">Uncharacterized protein</fullName>
    </submittedName>
</protein>
<dbReference type="Gene3D" id="1.10.510.10">
    <property type="entry name" value="Transferase(Phosphotransferase) domain 1"/>
    <property type="match status" value="1"/>
</dbReference>
<evidence type="ECO:0000256" key="1">
    <source>
        <dbReference type="ARBA" id="ARBA00022741"/>
    </source>
</evidence>
<organism evidence="6 7">
    <name type="scientific">Aromia moschata</name>
    <dbReference type="NCBI Taxonomy" id="1265417"/>
    <lineage>
        <taxon>Eukaryota</taxon>
        <taxon>Metazoa</taxon>
        <taxon>Ecdysozoa</taxon>
        <taxon>Arthropoda</taxon>
        <taxon>Hexapoda</taxon>
        <taxon>Insecta</taxon>
        <taxon>Pterygota</taxon>
        <taxon>Neoptera</taxon>
        <taxon>Endopterygota</taxon>
        <taxon>Coleoptera</taxon>
        <taxon>Polyphaga</taxon>
        <taxon>Cucujiformia</taxon>
        <taxon>Chrysomeloidea</taxon>
        <taxon>Cerambycidae</taxon>
        <taxon>Cerambycinae</taxon>
        <taxon>Callichromatini</taxon>
        <taxon>Aromia</taxon>
    </lineage>
</organism>
<feature type="domain" description="Protein kinase" evidence="5">
    <location>
        <begin position="150"/>
        <end position="415"/>
    </location>
</feature>
<keyword evidence="2" id="KW-0067">ATP-binding</keyword>
<sequence length="466" mass="53147">MSEDNEGNSGLQKNDEVLLHNIKNQWGRLISCLTQLDSVDLVEPTLKLGRSDECDIVIYKSKFLPNQLFFVSKEHFLISRDPDDPYISYITDLSKNGTYLNGTLIGKNLRVVLQNNDSIAIGEKLKVYIFKSMTYSVNENYLPLCLRMRYEPSRLLGKGGCGEVRLAYEKFTCKKYAIKKISKGRNTPSQIHNVNHPTRIHTEISILQKLSHPLVVNMREIVETEEEVFIVLEYVKGGELTNKISPLNPLTEASTKFLFYQMVLAVHYLHSNGITHRDLKPGNVLLATNNTQSLIKVTDFGLSKVTEDYDTMRTVCGTWHYIAPEVLNPGITEYDNQVDVWSLGVILFYMLSNELPFQSADKSTLGKLIVTGTYKMQGQVWAEVSEAARDLVKRMLVVNPHKRITVTEILNHPWILKDNLMRFRVENLMGKSEDDNEENSKRRVPSAENGFTRGIKRARLDLTNQA</sequence>
<comment type="caution">
    <text evidence="6">The sequence shown here is derived from an EMBL/GenBank/DDBJ whole genome shotgun (WGS) entry which is preliminary data.</text>
</comment>
<reference evidence="6" key="1">
    <citation type="journal article" date="2023" name="Insect Mol. Biol.">
        <title>Genome sequencing provides insights into the evolution of gene families encoding plant cell wall-degrading enzymes in longhorned beetles.</title>
        <authorList>
            <person name="Shin N.R."/>
            <person name="Okamura Y."/>
            <person name="Kirsch R."/>
            <person name="Pauchet Y."/>
        </authorList>
    </citation>
    <scope>NUCLEOTIDE SEQUENCE</scope>
    <source>
        <strain evidence="6">AMC_N1</strain>
    </source>
</reference>
<evidence type="ECO:0000256" key="2">
    <source>
        <dbReference type="ARBA" id="ARBA00022840"/>
    </source>
</evidence>
<dbReference type="InterPro" id="IPR000719">
    <property type="entry name" value="Prot_kinase_dom"/>
</dbReference>
<dbReference type="GO" id="GO:0004672">
    <property type="term" value="F:protein kinase activity"/>
    <property type="evidence" value="ECO:0007669"/>
    <property type="project" value="InterPro"/>
</dbReference>
<dbReference type="Proteomes" id="UP001162162">
    <property type="component" value="Unassembled WGS sequence"/>
</dbReference>
<feature type="domain" description="FHA" evidence="4">
    <location>
        <begin position="46"/>
        <end position="105"/>
    </location>
</feature>
<dbReference type="SMART" id="SM00240">
    <property type="entry name" value="FHA"/>
    <property type="match status" value="1"/>
</dbReference>
<dbReference type="GO" id="GO:0005524">
    <property type="term" value="F:ATP binding"/>
    <property type="evidence" value="ECO:0007669"/>
    <property type="project" value="UniProtKB-KW"/>
</dbReference>
<feature type="region of interest" description="Disordered" evidence="3">
    <location>
        <begin position="432"/>
        <end position="466"/>
    </location>
</feature>
<keyword evidence="7" id="KW-1185">Reference proteome</keyword>
<dbReference type="EMBL" id="JAPWTK010000014">
    <property type="protein sequence ID" value="KAJ8959051.1"/>
    <property type="molecule type" value="Genomic_DNA"/>
</dbReference>
<evidence type="ECO:0000313" key="7">
    <source>
        <dbReference type="Proteomes" id="UP001162162"/>
    </source>
</evidence>
<evidence type="ECO:0000259" key="4">
    <source>
        <dbReference type="PROSITE" id="PS50006"/>
    </source>
</evidence>
<dbReference type="InterPro" id="IPR011009">
    <property type="entry name" value="Kinase-like_dom_sf"/>
</dbReference>
<dbReference type="SUPFAM" id="SSF56112">
    <property type="entry name" value="Protein kinase-like (PK-like)"/>
    <property type="match status" value="1"/>
</dbReference>
<dbReference type="PROSITE" id="PS00108">
    <property type="entry name" value="PROTEIN_KINASE_ST"/>
    <property type="match status" value="1"/>
</dbReference>
<name>A0AAV8Z6H2_9CUCU</name>
<evidence type="ECO:0000313" key="6">
    <source>
        <dbReference type="EMBL" id="KAJ8959051.1"/>
    </source>
</evidence>
<dbReference type="PROSITE" id="PS50011">
    <property type="entry name" value="PROTEIN_KINASE_DOM"/>
    <property type="match status" value="1"/>
</dbReference>
<dbReference type="InterPro" id="IPR000253">
    <property type="entry name" value="FHA_dom"/>
</dbReference>
<evidence type="ECO:0000259" key="5">
    <source>
        <dbReference type="PROSITE" id="PS50011"/>
    </source>
</evidence>